<feature type="compositionally biased region" description="Basic residues" evidence="1">
    <location>
        <begin position="70"/>
        <end position="87"/>
    </location>
</feature>
<dbReference type="Proteomes" id="UP000003344">
    <property type="component" value="Unassembled WGS sequence"/>
</dbReference>
<proteinExistence type="predicted"/>
<reference evidence="2 3" key="1">
    <citation type="submission" date="2009-10" db="EMBL/GenBank/DDBJ databases">
        <authorList>
            <person name="Weinstock G."/>
            <person name="Sodergren E."/>
            <person name="Clifton S."/>
            <person name="Fulton L."/>
            <person name="Fulton B."/>
            <person name="Courtney L."/>
            <person name="Fronick C."/>
            <person name="Harrison M."/>
            <person name="Strong C."/>
            <person name="Farmer C."/>
            <person name="Delahaunty K."/>
            <person name="Markovic C."/>
            <person name="Hall O."/>
            <person name="Minx P."/>
            <person name="Tomlinson C."/>
            <person name="Mitreva M."/>
            <person name="Nelson J."/>
            <person name="Hou S."/>
            <person name="Wollam A."/>
            <person name="Pepin K.H."/>
            <person name="Johnson M."/>
            <person name="Bhonagiri V."/>
            <person name="Nash W.E."/>
            <person name="Warren W."/>
            <person name="Chinwalla A."/>
            <person name="Mardis E.R."/>
            <person name="Wilson R.K."/>
        </authorList>
    </citation>
    <scope>NUCLEOTIDE SEQUENCE [LARGE SCALE GENOMIC DNA]</scope>
    <source>
        <strain evidence="3">ATCC 25996 / DSM 4631 / NCTC 10774 / M26</strain>
    </source>
</reference>
<evidence type="ECO:0000256" key="1">
    <source>
        <dbReference type="SAM" id="MobiDB-lite"/>
    </source>
</evidence>
<accession>D2ZZD0</accession>
<comment type="caution">
    <text evidence="2">The sequence shown here is derived from an EMBL/GenBank/DDBJ whole genome shotgun (WGS) entry which is preliminary data.</text>
</comment>
<protein>
    <recommendedName>
        <fullName evidence="4">Transposase</fullName>
    </recommendedName>
</protein>
<evidence type="ECO:0008006" key="4">
    <source>
        <dbReference type="Google" id="ProtNLM"/>
    </source>
</evidence>
<dbReference type="EMBL" id="ACDX02000018">
    <property type="protein sequence ID" value="EFC87501.1"/>
    <property type="molecule type" value="Genomic_DNA"/>
</dbReference>
<organism evidence="2 3">
    <name type="scientific">Neisseria mucosa (strain ATCC 25996 / DSM 4631 / NCTC 10774 / M26)</name>
    <dbReference type="NCBI Taxonomy" id="546266"/>
    <lineage>
        <taxon>Bacteria</taxon>
        <taxon>Pseudomonadati</taxon>
        <taxon>Pseudomonadota</taxon>
        <taxon>Betaproteobacteria</taxon>
        <taxon>Neisseriales</taxon>
        <taxon>Neisseriaceae</taxon>
        <taxon>Neisseria</taxon>
    </lineage>
</organism>
<evidence type="ECO:0000313" key="2">
    <source>
        <dbReference type="EMBL" id="EFC87501.1"/>
    </source>
</evidence>
<dbReference type="AlphaFoldDB" id="D2ZZD0"/>
<feature type="region of interest" description="Disordered" evidence="1">
    <location>
        <begin position="34"/>
        <end position="119"/>
    </location>
</feature>
<feature type="non-terminal residue" evidence="2">
    <location>
        <position position="162"/>
    </location>
</feature>
<dbReference type="STRING" id="546266.NEIMUCOT_06005"/>
<evidence type="ECO:0000313" key="3">
    <source>
        <dbReference type="Proteomes" id="UP000003344"/>
    </source>
</evidence>
<sequence>MQFFYEQIYITLQIPSRTPLPAYTQPTAYCRPLRYFPNPPATMDTRLSRRRHRRTRTSPIQNHDRPPQKPLHRRQTRPRKNTGRAYRRVVLYARKGCLPKGVKSPQPKADRKGQSQTVQTLRAQHPLKYLLHIANLPKSSFYYHHQDRPDPDAADKALIAEI</sequence>
<name>D2ZZD0_NEIM2</name>
<gene>
    <name evidence="2" type="ORF">NEIMUCOT_06005</name>
</gene>